<organism evidence="1 2">
    <name type="scientific">Ambrosia artemisiifolia</name>
    <name type="common">Common ragweed</name>
    <dbReference type="NCBI Taxonomy" id="4212"/>
    <lineage>
        <taxon>Eukaryota</taxon>
        <taxon>Viridiplantae</taxon>
        <taxon>Streptophyta</taxon>
        <taxon>Embryophyta</taxon>
        <taxon>Tracheophyta</taxon>
        <taxon>Spermatophyta</taxon>
        <taxon>Magnoliopsida</taxon>
        <taxon>eudicotyledons</taxon>
        <taxon>Gunneridae</taxon>
        <taxon>Pentapetalae</taxon>
        <taxon>asterids</taxon>
        <taxon>campanulids</taxon>
        <taxon>Asterales</taxon>
        <taxon>Asteraceae</taxon>
        <taxon>Asteroideae</taxon>
        <taxon>Heliantheae alliance</taxon>
        <taxon>Heliantheae</taxon>
        <taxon>Ambrosia</taxon>
    </lineage>
</organism>
<gene>
    <name evidence="1" type="ORF">M8C21_017471</name>
</gene>
<dbReference type="EMBL" id="JAMZMK010011368">
    <property type="protein sequence ID" value="KAI7727467.1"/>
    <property type="molecule type" value="Genomic_DNA"/>
</dbReference>
<name>A0AAD5G445_AMBAR</name>
<proteinExistence type="predicted"/>
<dbReference type="Proteomes" id="UP001206925">
    <property type="component" value="Unassembled WGS sequence"/>
</dbReference>
<evidence type="ECO:0000313" key="1">
    <source>
        <dbReference type="EMBL" id="KAI7727467.1"/>
    </source>
</evidence>
<dbReference type="AlphaFoldDB" id="A0AAD5G445"/>
<protein>
    <submittedName>
        <fullName evidence="1">Uncharacterized protein</fullName>
    </submittedName>
</protein>
<feature type="non-terminal residue" evidence="1">
    <location>
        <position position="1"/>
    </location>
</feature>
<evidence type="ECO:0000313" key="2">
    <source>
        <dbReference type="Proteomes" id="UP001206925"/>
    </source>
</evidence>
<keyword evidence="2" id="KW-1185">Reference proteome</keyword>
<accession>A0AAD5G445</accession>
<reference evidence="1" key="1">
    <citation type="submission" date="2022-06" db="EMBL/GenBank/DDBJ databases">
        <title>Uncovering the hologenomic basis of an extraordinary plant invasion.</title>
        <authorList>
            <person name="Bieker V.C."/>
            <person name="Martin M.D."/>
            <person name="Gilbert T."/>
            <person name="Hodgins K."/>
            <person name="Battlay P."/>
            <person name="Petersen B."/>
            <person name="Wilson J."/>
        </authorList>
    </citation>
    <scope>NUCLEOTIDE SEQUENCE</scope>
    <source>
        <strain evidence="1">AA19_3_7</strain>
        <tissue evidence="1">Leaf</tissue>
    </source>
</reference>
<sequence>RPSDAGSQPPARACLPFIEPKLWKPEMVVIRSSTGELNISTGASNPTTNTSIASTVATPTGYAGLICFQFRFRVQLAFLRIEINGVRDLGYQPLDGLRRRL</sequence>
<comment type="caution">
    <text evidence="1">The sequence shown here is derived from an EMBL/GenBank/DDBJ whole genome shotgun (WGS) entry which is preliminary data.</text>
</comment>